<feature type="region of interest" description="Disordered" evidence="1">
    <location>
        <begin position="78"/>
        <end position="122"/>
    </location>
</feature>
<comment type="caution">
    <text evidence="2">The sequence shown here is derived from an EMBL/GenBank/DDBJ whole genome shotgun (WGS) entry which is preliminary data.</text>
</comment>
<protein>
    <submittedName>
        <fullName evidence="2">Uncharacterized protein</fullName>
    </submittedName>
</protein>
<accession>A0ABT7FQC2</accession>
<dbReference type="RefSeq" id="WP_284612692.1">
    <property type="nucleotide sequence ID" value="NZ_JASNUO010000006.1"/>
</dbReference>
<proteinExistence type="predicted"/>
<reference evidence="2 3" key="1">
    <citation type="submission" date="2023-05" db="EMBL/GenBank/DDBJ databases">
        <title>Metabolic capabilities are highly conserved among human nasal-associated Corynebacterium species in pangenomic analyses.</title>
        <authorList>
            <person name="Tran T.H."/>
            <person name="Roberts A.Q."/>
            <person name="Escapa I.F."/>
            <person name="Gao W."/>
            <person name="Conlan S."/>
            <person name="Kong H."/>
            <person name="Segre J.A."/>
            <person name="Kelly M.S."/>
            <person name="Lemon K.P."/>
        </authorList>
    </citation>
    <scope>NUCLEOTIDE SEQUENCE [LARGE SCALE GENOMIC DNA]</scope>
    <source>
        <strain evidence="2 3">KPL3802</strain>
    </source>
</reference>
<organism evidence="2 3">
    <name type="scientific">Corynebacterium accolens</name>
    <dbReference type="NCBI Taxonomy" id="38284"/>
    <lineage>
        <taxon>Bacteria</taxon>
        <taxon>Bacillati</taxon>
        <taxon>Actinomycetota</taxon>
        <taxon>Actinomycetes</taxon>
        <taxon>Mycobacteriales</taxon>
        <taxon>Corynebacteriaceae</taxon>
        <taxon>Corynebacterium</taxon>
    </lineage>
</organism>
<dbReference type="EMBL" id="JASNUO010000006">
    <property type="protein sequence ID" value="MDK4247786.1"/>
    <property type="molecule type" value="Genomic_DNA"/>
</dbReference>
<feature type="compositionally biased region" description="Basic and acidic residues" evidence="1">
    <location>
        <begin position="78"/>
        <end position="87"/>
    </location>
</feature>
<evidence type="ECO:0000256" key="1">
    <source>
        <dbReference type="SAM" id="MobiDB-lite"/>
    </source>
</evidence>
<dbReference type="Proteomes" id="UP001239414">
    <property type="component" value="Unassembled WGS sequence"/>
</dbReference>
<evidence type="ECO:0000313" key="3">
    <source>
        <dbReference type="Proteomes" id="UP001239414"/>
    </source>
</evidence>
<evidence type="ECO:0000313" key="2">
    <source>
        <dbReference type="EMBL" id="MDK4247786.1"/>
    </source>
</evidence>
<name>A0ABT7FQC2_9CORY</name>
<sequence>MTKTLADMTPQERAECVGMWCDYTDPILKTGTEQWIIAGRATPTRLRKEEPRVPCVLLVKPGRHHPFLCNAKLDEVDPRDDLPRAWHPDGQPPQGEWEDDYTDSDGITLTTGEDLNLGPHQEVRRWIGDWEEA</sequence>
<keyword evidence="3" id="KW-1185">Reference proteome</keyword>
<gene>
    <name evidence="2" type="ORF">QPX34_07070</name>
</gene>